<comment type="caution">
    <text evidence="14">Lacks conserved residue(s) required for the propagation of feature annotation.</text>
</comment>
<dbReference type="EC" id="3.2.2.-" evidence="14"/>
<dbReference type="PANTHER" id="PTHR43286">
    <property type="entry name" value="ENDONUCLEASE III-LIKE PROTEIN 1"/>
    <property type="match status" value="1"/>
</dbReference>
<keyword evidence="9" id="KW-0411">Iron-sulfur</keyword>
<evidence type="ECO:0000256" key="3">
    <source>
        <dbReference type="ARBA" id="ARBA00022485"/>
    </source>
</evidence>
<dbReference type="SUPFAM" id="SSF48150">
    <property type="entry name" value="DNA-glycosylase"/>
    <property type="match status" value="1"/>
</dbReference>
<comment type="caution">
    <text evidence="17">The sequence shown here is derived from an EMBL/GenBank/DDBJ whole genome shotgun (WGS) entry which is preliminary data.</text>
</comment>
<evidence type="ECO:0000256" key="4">
    <source>
        <dbReference type="ARBA" id="ARBA00022723"/>
    </source>
</evidence>
<comment type="cofactor">
    <cofactor evidence="1">
        <name>[4Fe-4S] cluster</name>
        <dbReference type="ChEBI" id="CHEBI:49883"/>
    </cofactor>
</comment>
<name>A0A8X8XV30_SALSN</name>
<dbReference type="GO" id="GO:0042644">
    <property type="term" value="C:chloroplast nucleoid"/>
    <property type="evidence" value="ECO:0007669"/>
    <property type="project" value="TreeGrafter"/>
</dbReference>
<evidence type="ECO:0000256" key="2">
    <source>
        <dbReference type="ARBA" id="ARBA00008343"/>
    </source>
</evidence>
<dbReference type="GO" id="GO:0005634">
    <property type="term" value="C:nucleus"/>
    <property type="evidence" value="ECO:0007669"/>
    <property type="project" value="InterPro"/>
</dbReference>
<keyword evidence="4" id="KW-0479">Metal-binding</keyword>
<evidence type="ECO:0000313" key="17">
    <source>
        <dbReference type="EMBL" id="KAG6419614.1"/>
    </source>
</evidence>
<evidence type="ECO:0000256" key="6">
    <source>
        <dbReference type="ARBA" id="ARBA00022801"/>
    </source>
</evidence>
<dbReference type="PANTHER" id="PTHR43286:SF1">
    <property type="entry name" value="ENDONUCLEASE III-LIKE PROTEIN 1"/>
    <property type="match status" value="1"/>
</dbReference>
<dbReference type="GO" id="GO:0140078">
    <property type="term" value="F:class I DNA-(apurinic or apyrimidinic site) endonuclease activity"/>
    <property type="evidence" value="ECO:0007669"/>
    <property type="project" value="UniProtKB-EC"/>
</dbReference>
<evidence type="ECO:0000256" key="5">
    <source>
        <dbReference type="ARBA" id="ARBA00022763"/>
    </source>
</evidence>
<dbReference type="GO" id="GO:0003677">
    <property type="term" value="F:DNA binding"/>
    <property type="evidence" value="ECO:0007669"/>
    <property type="project" value="UniProtKB-UniRule"/>
</dbReference>
<dbReference type="InterPro" id="IPR000445">
    <property type="entry name" value="HhH_motif"/>
</dbReference>
<keyword evidence="12 14" id="KW-0326">Glycosidase</keyword>
<keyword evidence="11 14" id="KW-0456">Lyase</keyword>
<evidence type="ECO:0000256" key="15">
    <source>
        <dbReference type="SAM" id="MobiDB-lite"/>
    </source>
</evidence>
<dbReference type="InterPro" id="IPR004035">
    <property type="entry name" value="Endouclease-III_FeS-bd_BS"/>
</dbReference>
<evidence type="ECO:0000313" key="18">
    <source>
        <dbReference type="Proteomes" id="UP000298416"/>
    </source>
</evidence>
<gene>
    <name evidence="14" type="primary">NTH1</name>
    <name evidence="17" type="ORF">SASPL_121836</name>
</gene>
<feature type="domain" description="HhH-GPD" evidence="16">
    <location>
        <begin position="179"/>
        <end position="336"/>
    </location>
</feature>
<dbReference type="AlphaFoldDB" id="A0A8X8XV30"/>
<protein>
    <recommendedName>
        <fullName evidence="14">Endonuclease III homolog</fullName>
        <ecNumber evidence="14">3.2.2.-</ecNumber>
        <ecNumber evidence="14">4.2.99.18</ecNumber>
    </recommendedName>
    <alternativeName>
        <fullName evidence="14">Bifunctional DNA N-glycosylase/DNA-(apurinic or apyrimidinic site) lyase</fullName>
        <shortName evidence="14">DNA glycosylase/AP lyase</shortName>
    </alternativeName>
</protein>
<dbReference type="GO" id="GO:0006285">
    <property type="term" value="P:base-excision repair, AP site formation"/>
    <property type="evidence" value="ECO:0007669"/>
    <property type="project" value="UniProtKB-UniRule"/>
</dbReference>
<dbReference type="PROSITE" id="PS00764">
    <property type="entry name" value="ENDONUCLEASE_III_1"/>
    <property type="match status" value="1"/>
</dbReference>
<dbReference type="Proteomes" id="UP000298416">
    <property type="component" value="Unassembled WGS sequence"/>
</dbReference>
<dbReference type="GO" id="GO:0000703">
    <property type="term" value="F:oxidized pyrimidine nucleobase lesion DNA N-glycosylase activity"/>
    <property type="evidence" value="ECO:0007669"/>
    <property type="project" value="UniProtKB-UniRule"/>
</dbReference>
<dbReference type="Pfam" id="PF10576">
    <property type="entry name" value="EndIII_4Fe-2S"/>
    <property type="match status" value="1"/>
</dbReference>
<accession>A0A8X8XV30</accession>
<dbReference type="CDD" id="cd00056">
    <property type="entry name" value="ENDO3c"/>
    <property type="match status" value="1"/>
</dbReference>
<comment type="similarity">
    <text evidence="2 14">Belongs to the Nth/MutY family.</text>
</comment>
<evidence type="ECO:0000256" key="12">
    <source>
        <dbReference type="ARBA" id="ARBA00023295"/>
    </source>
</evidence>
<evidence type="ECO:0000256" key="14">
    <source>
        <dbReference type="HAMAP-Rule" id="MF_03183"/>
    </source>
</evidence>
<dbReference type="GO" id="GO:0046872">
    <property type="term" value="F:metal ion binding"/>
    <property type="evidence" value="ECO:0007669"/>
    <property type="project" value="UniProtKB-KW"/>
</dbReference>
<dbReference type="SMART" id="SM00525">
    <property type="entry name" value="FES"/>
    <property type="match status" value="1"/>
</dbReference>
<evidence type="ECO:0000256" key="7">
    <source>
        <dbReference type="ARBA" id="ARBA00022946"/>
    </source>
</evidence>
<dbReference type="Gene3D" id="1.10.1670.10">
    <property type="entry name" value="Helix-hairpin-Helix base-excision DNA repair enzymes (C-terminal)"/>
    <property type="match status" value="1"/>
</dbReference>
<keyword evidence="6 14" id="KW-0378">Hydrolase</keyword>
<evidence type="ECO:0000256" key="8">
    <source>
        <dbReference type="ARBA" id="ARBA00023004"/>
    </source>
</evidence>
<dbReference type="Gene3D" id="1.10.340.30">
    <property type="entry name" value="Hypothetical protein, domain 2"/>
    <property type="match status" value="1"/>
</dbReference>
<dbReference type="SMART" id="SM00478">
    <property type="entry name" value="ENDO3c"/>
    <property type="match status" value="1"/>
</dbReference>
<evidence type="ECO:0000256" key="10">
    <source>
        <dbReference type="ARBA" id="ARBA00023204"/>
    </source>
</evidence>
<evidence type="ECO:0000256" key="11">
    <source>
        <dbReference type="ARBA" id="ARBA00023239"/>
    </source>
</evidence>
<keyword evidence="10 14" id="KW-0234">DNA repair</keyword>
<comment type="function">
    <text evidence="14">Bifunctional DNA N-glycosylase with associated apurinic/apyrimidinic (AP) lyase function that catalyzes the first step in base excision repair (BER), the primary repair pathway for the repair of oxidative DNA damage. The DNA N-glycosylase activity releases the damaged DNA base from DNA by cleaving the N-glycosidic bond, leaving an AP site. The AP lyase activity cleaves the phosphodiester bond 3' to the AP site by a beta-elimination. Primarily recognizes and repairs oxidative base damage of pyrimidines.</text>
</comment>
<dbReference type="InterPro" id="IPR011257">
    <property type="entry name" value="DNA_glycosylase"/>
</dbReference>
<keyword evidence="18" id="KW-1185">Reference proteome</keyword>
<keyword evidence="8" id="KW-0408">Iron</keyword>
<dbReference type="InterPro" id="IPR003651">
    <property type="entry name" value="Endonuclease3_FeS-loop_motif"/>
</dbReference>
<keyword evidence="3" id="KW-0004">4Fe-4S</keyword>
<dbReference type="Pfam" id="PF00730">
    <property type="entry name" value="HhH-GPD"/>
    <property type="match status" value="1"/>
</dbReference>
<reference evidence="17" key="2">
    <citation type="submission" date="2020-08" db="EMBL/GenBank/DDBJ databases">
        <title>Plant Genome Project.</title>
        <authorList>
            <person name="Zhang R.-G."/>
        </authorList>
    </citation>
    <scope>NUCLEOTIDE SEQUENCE</scope>
    <source>
        <strain evidence="17">Huo1</strain>
        <tissue evidence="17">Leaf</tissue>
    </source>
</reference>
<dbReference type="EC" id="4.2.99.18" evidence="14"/>
<evidence type="ECO:0000259" key="16">
    <source>
        <dbReference type="SMART" id="SM00478"/>
    </source>
</evidence>
<feature type="compositionally biased region" description="Polar residues" evidence="15">
    <location>
        <begin position="27"/>
        <end position="48"/>
    </location>
</feature>
<reference evidence="17" key="1">
    <citation type="submission" date="2018-01" db="EMBL/GenBank/DDBJ databases">
        <authorList>
            <person name="Mao J.F."/>
        </authorList>
    </citation>
    <scope>NUCLEOTIDE SEQUENCE</scope>
    <source>
        <strain evidence="17">Huo1</strain>
        <tissue evidence="17">Leaf</tissue>
    </source>
</reference>
<dbReference type="PROSITE" id="PS01155">
    <property type="entry name" value="ENDONUCLEASE_III_2"/>
    <property type="match status" value="1"/>
</dbReference>
<dbReference type="InterPro" id="IPR004036">
    <property type="entry name" value="Endonuclease-III-like_CS2"/>
</dbReference>
<feature type="compositionally biased region" description="Low complexity" evidence="15">
    <location>
        <begin position="17"/>
        <end position="26"/>
    </location>
</feature>
<dbReference type="FunFam" id="1.10.340.30:FF:000001">
    <property type="entry name" value="Endonuclease III"/>
    <property type="match status" value="1"/>
</dbReference>
<evidence type="ECO:0000256" key="13">
    <source>
        <dbReference type="ARBA" id="ARBA00044632"/>
    </source>
</evidence>
<feature type="region of interest" description="Disordered" evidence="15">
    <location>
        <begin position="17"/>
        <end position="57"/>
    </location>
</feature>
<evidence type="ECO:0000256" key="1">
    <source>
        <dbReference type="ARBA" id="ARBA00001966"/>
    </source>
</evidence>
<dbReference type="InterPro" id="IPR023170">
    <property type="entry name" value="HhH_base_excis_C"/>
</dbReference>
<evidence type="ECO:0000256" key="9">
    <source>
        <dbReference type="ARBA" id="ARBA00023014"/>
    </source>
</evidence>
<comment type="catalytic activity">
    <reaction evidence="13 14">
        <text>2'-deoxyribonucleotide-(2'-deoxyribose 5'-phosphate)-2'-deoxyribonucleotide-DNA = a 3'-end 2'-deoxyribonucleotide-(2,3-dehydro-2,3-deoxyribose 5'-phosphate)-DNA + a 5'-end 5'-phospho-2'-deoxyribonucleoside-DNA + H(+)</text>
        <dbReference type="Rhea" id="RHEA:66592"/>
        <dbReference type="Rhea" id="RHEA-COMP:13180"/>
        <dbReference type="Rhea" id="RHEA-COMP:16897"/>
        <dbReference type="Rhea" id="RHEA-COMP:17067"/>
        <dbReference type="ChEBI" id="CHEBI:15378"/>
        <dbReference type="ChEBI" id="CHEBI:136412"/>
        <dbReference type="ChEBI" id="CHEBI:157695"/>
        <dbReference type="ChEBI" id="CHEBI:167181"/>
        <dbReference type="EC" id="4.2.99.18"/>
    </reaction>
</comment>
<dbReference type="EMBL" id="PNBA02000007">
    <property type="protein sequence ID" value="KAG6419614.1"/>
    <property type="molecule type" value="Genomic_DNA"/>
</dbReference>
<dbReference type="GO" id="GO:0006289">
    <property type="term" value="P:nucleotide-excision repair"/>
    <property type="evidence" value="ECO:0007669"/>
    <property type="project" value="TreeGrafter"/>
</dbReference>
<dbReference type="FunFam" id="1.10.1670.10:FF:000003">
    <property type="entry name" value="Endonuclease III homolog"/>
    <property type="match status" value="1"/>
</dbReference>
<keyword evidence="7" id="KW-0809">Transit peptide</keyword>
<dbReference type="InterPro" id="IPR030841">
    <property type="entry name" value="NTH1"/>
</dbReference>
<organism evidence="17">
    <name type="scientific">Salvia splendens</name>
    <name type="common">Scarlet sage</name>
    <dbReference type="NCBI Taxonomy" id="180675"/>
    <lineage>
        <taxon>Eukaryota</taxon>
        <taxon>Viridiplantae</taxon>
        <taxon>Streptophyta</taxon>
        <taxon>Embryophyta</taxon>
        <taxon>Tracheophyta</taxon>
        <taxon>Spermatophyta</taxon>
        <taxon>Magnoliopsida</taxon>
        <taxon>eudicotyledons</taxon>
        <taxon>Gunneridae</taxon>
        <taxon>Pentapetalae</taxon>
        <taxon>asterids</taxon>
        <taxon>lamiids</taxon>
        <taxon>Lamiales</taxon>
        <taxon>Lamiaceae</taxon>
        <taxon>Nepetoideae</taxon>
        <taxon>Mentheae</taxon>
        <taxon>Salviinae</taxon>
        <taxon>Salvia</taxon>
        <taxon>Salvia subgen. Calosphace</taxon>
        <taxon>core Calosphace</taxon>
    </lineage>
</organism>
<dbReference type="GO" id="GO:0051539">
    <property type="term" value="F:4 iron, 4 sulfur cluster binding"/>
    <property type="evidence" value="ECO:0007669"/>
    <property type="project" value="UniProtKB-KW"/>
</dbReference>
<dbReference type="Pfam" id="PF00633">
    <property type="entry name" value="HHH"/>
    <property type="match status" value="1"/>
</dbReference>
<dbReference type="InterPro" id="IPR003265">
    <property type="entry name" value="HhH-GPD_domain"/>
</dbReference>
<keyword evidence="5 14" id="KW-0227">DNA damage</keyword>
<proteinExistence type="inferred from homology"/>
<sequence length="376" mass="42019">MSFPLLKNFSAIANLVSPKSFPSSSSRQMHSTRLSTAKRGTNPSAESNNPDDDPAKQVRVFVRKKRAAKTVQAIVEATKPENLDEKPCSLPEIEDFAYGKQSSFSRSNEVQPPANWEKVIEGIRKMRSSEDAPVDSMGCEKAGVSLPPKNYNSTFVAYGFNPFRLLRKEDLQFSFLLYCQAKRKIKLLTARAIQRLLQNDLLSAEAINKADEGVIKELIHPVGFYSRKACNMKKVAKICLDKYDGDIPSTLEELLELPGIGPKMAHLVMNVGWNNVQGICVDTHVHRICNRLGWVSRPGTKQRTSTPEQTRESLQLWLPKEEWVPINPLLVGFGQTVCTPLRPRCGICKISDYCPSAFKETPSPSSTPTKKRALVE</sequence>
<dbReference type="HAMAP" id="MF_03183">
    <property type="entry name" value="Endonuclease_III_Nth"/>
    <property type="match status" value="1"/>
</dbReference>